<accession>B9FU78</accession>
<feature type="compositionally biased region" description="Basic residues" evidence="1">
    <location>
        <begin position="83"/>
        <end position="100"/>
    </location>
</feature>
<dbReference type="Proteomes" id="UP000000763">
    <property type="component" value="Chromosome 7"/>
</dbReference>
<organism evidence="3">
    <name type="scientific">Oryza sativa subsp. japonica</name>
    <name type="common">Rice</name>
    <dbReference type="NCBI Taxonomy" id="39947"/>
    <lineage>
        <taxon>Eukaryota</taxon>
        <taxon>Viridiplantae</taxon>
        <taxon>Streptophyta</taxon>
        <taxon>Embryophyta</taxon>
        <taxon>Tracheophyta</taxon>
        <taxon>Spermatophyta</taxon>
        <taxon>Magnoliopsida</taxon>
        <taxon>Liliopsida</taxon>
        <taxon>Poales</taxon>
        <taxon>Poaceae</taxon>
        <taxon>BOP clade</taxon>
        <taxon>Oryzoideae</taxon>
        <taxon>Oryzeae</taxon>
        <taxon>Oryzinae</taxon>
        <taxon>Oryza</taxon>
        <taxon>Oryza sativa</taxon>
    </lineage>
</organism>
<feature type="compositionally biased region" description="Polar residues" evidence="1">
    <location>
        <begin position="61"/>
        <end position="70"/>
    </location>
</feature>
<reference evidence="3" key="5">
    <citation type="submission" date="2008-12" db="EMBL/GenBank/DDBJ databases">
        <title>Improved gene annotation of the rice (Oryza sativa) genomes.</title>
        <authorList>
            <person name="Wang J."/>
            <person name="Li R."/>
            <person name="Fan W."/>
            <person name="Huang Q."/>
            <person name="Zhang J."/>
            <person name="Zhou Y."/>
            <person name="Hu Y."/>
            <person name="Zi S."/>
            <person name="Li J."/>
            <person name="Ni P."/>
            <person name="Zheng H."/>
            <person name="Zhang Y."/>
            <person name="Zhao M."/>
            <person name="Hao Q."/>
            <person name="McDermott J."/>
            <person name="Samudrala R."/>
            <person name="Kristiansen K."/>
            <person name="Wong G.K.-S."/>
        </authorList>
    </citation>
    <scope>NUCLEOTIDE SEQUENCE</scope>
</reference>
<feature type="compositionally biased region" description="Pro residues" evidence="1">
    <location>
        <begin position="24"/>
        <end position="40"/>
    </location>
</feature>
<gene>
    <name evidence="2" type="primary">P0616D06.114</name>
    <name evidence="3" type="ORF">OsJ_25117</name>
</gene>
<reference evidence="2" key="1">
    <citation type="submission" date="2002-05" db="EMBL/GenBank/DDBJ databases">
        <title>Oryza sativa nipponbare(GA3) genomic DNA, chromosome 7, PAC clone:P0616D06.</title>
        <authorList>
            <person name="Sasaki T."/>
            <person name="Matsumoto T."/>
            <person name="Katayose Y."/>
        </authorList>
    </citation>
    <scope>NUCLEOTIDE SEQUENCE</scope>
</reference>
<dbReference type="Proteomes" id="UP000007752">
    <property type="component" value="Chromosome 7"/>
</dbReference>
<reference evidence="4" key="4">
    <citation type="journal article" date="2008" name="Nucleic Acids Res.">
        <title>The rice annotation project database (RAP-DB): 2008 update.</title>
        <authorList>
            <consortium name="The rice annotation project (RAP)"/>
        </authorList>
    </citation>
    <scope>GENOME REANNOTATION</scope>
    <source>
        <strain evidence="4">cv. Nipponbare</strain>
    </source>
</reference>
<evidence type="ECO:0000313" key="3">
    <source>
        <dbReference type="EMBL" id="EEE67585.1"/>
    </source>
</evidence>
<evidence type="ECO:0000313" key="4">
    <source>
        <dbReference type="Proteomes" id="UP000000763"/>
    </source>
</evidence>
<accession>Q8H3A2</accession>
<evidence type="ECO:0000313" key="2">
    <source>
        <dbReference type="EMBL" id="BAC16496.1"/>
    </source>
</evidence>
<dbReference type="AlphaFoldDB" id="Q8H3A2"/>
<feature type="compositionally biased region" description="Low complexity" evidence="1">
    <location>
        <begin position="72"/>
        <end position="82"/>
    </location>
</feature>
<sequence length="274" mass="28780">MPPVTVVTATAAAAAECPATSPSPSSPPPLQPRPRSPRPMPQAVRHRSLQPPAPDVAGRDSTPSPASMTPSRCRTTLASTTTTRRRPPRRLHSRPRHPRGRTTASTTPQPPRPLPRQPTVAVDAATAVATVTAAVGSRRRRQLDLARDVIASSRIADVTTGSRGTSTTTPVVRPRLRARLPELAPAASPARSSPPKPTAKTRRRATRTPPSVVGGPDPGTTAPDLDAASRRRRHALSSYRADVPTVLTVNAGERAPPPPSLQPAAARLGNVLAC</sequence>
<reference evidence="4" key="2">
    <citation type="journal article" date="2005" name="Nature">
        <title>The map-based sequence of the rice genome.</title>
        <authorList>
            <consortium name="International rice genome sequencing project (IRGSP)"/>
            <person name="Matsumoto T."/>
            <person name="Wu J."/>
            <person name="Kanamori H."/>
            <person name="Katayose Y."/>
            <person name="Fujisawa M."/>
            <person name="Namiki N."/>
            <person name="Mizuno H."/>
            <person name="Yamamoto K."/>
            <person name="Antonio B.A."/>
            <person name="Baba T."/>
            <person name="Sakata K."/>
            <person name="Nagamura Y."/>
            <person name="Aoki H."/>
            <person name="Arikawa K."/>
            <person name="Arita K."/>
            <person name="Bito T."/>
            <person name="Chiden Y."/>
            <person name="Fujitsuka N."/>
            <person name="Fukunaka R."/>
            <person name="Hamada M."/>
            <person name="Harada C."/>
            <person name="Hayashi A."/>
            <person name="Hijishita S."/>
            <person name="Honda M."/>
            <person name="Hosokawa S."/>
            <person name="Ichikawa Y."/>
            <person name="Idonuma A."/>
            <person name="Iijima M."/>
            <person name="Ikeda M."/>
            <person name="Ikeno M."/>
            <person name="Ito K."/>
            <person name="Ito S."/>
            <person name="Ito T."/>
            <person name="Ito Y."/>
            <person name="Ito Y."/>
            <person name="Iwabuchi A."/>
            <person name="Kamiya K."/>
            <person name="Karasawa W."/>
            <person name="Kurita K."/>
            <person name="Katagiri S."/>
            <person name="Kikuta A."/>
            <person name="Kobayashi H."/>
            <person name="Kobayashi N."/>
            <person name="Machita K."/>
            <person name="Maehara T."/>
            <person name="Masukawa M."/>
            <person name="Mizubayashi T."/>
            <person name="Mukai Y."/>
            <person name="Nagasaki H."/>
            <person name="Nagata Y."/>
            <person name="Naito S."/>
            <person name="Nakashima M."/>
            <person name="Nakama Y."/>
            <person name="Nakamichi Y."/>
            <person name="Nakamura M."/>
            <person name="Meguro A."/>
            <person name="Negishi M."/>
            <person name="Ohta I."/>
            <person name="Ohta T."/>
            <person name="Okamoto M."/>
            <person name="Ono N."/>
            <person name="Saji S."/>
            <person name="Sakaguchi M."/>
            <person name="Sakai K."/>
            <person name="Shibata M."/>
            <person name="Shimokawa T."/>
            <person name="Song J."/>
            <person name="Takazaki Y."/>
            <person name="Terasawa K."/>
            <person name="Tsugane M."/>
            <person name="Tsuji K."/>
            <person name="Ueda S."/>
            <person name="Waki K."/>
            <person name="Yamagata H."/>
            <person name="Yamamoto M."/>
            <person name="Yamamoto S."/>
            <person name="Yamane H."/>
            <person name="Yoshiki S."/>
            <person name="Yoshihara R."/>
            <person name="Yukawa K."/>
            <person name="Zhong H."/>
            <person name="Yano M."/>
            <person name="Yuan Q."/>
            <person name="Ouyang S."/>
            <person name="Liu J."/>
            <person name="Jones K.M."/>
            <person name="Gansberger K."/>
            <person name="Moffat K."/>
            <person name="Hill J."/>
            <person name="Bera J."/>
            <person name="Fadrosh D."/>
            <person name="Jin S."/>
            <person name="Johri S."/>
            <person name="Kim M."/>
            <person name="Overton L."/>
            <person name="Reardon M."/>
            <person name="Tsitrin T."/>
            <person name="Vuong H."/>
            <person name="Weaver B."/>
            <person name="Ciecko A."/>
            <person name="Tallon L."/>
            <person name="Jackson J."/>
            <person name="Pai G."/>
            <person name="Aken S.V."/>
            <person name="Utterback T."/>
            <person name="Reidmuller S."/>
            <person name="Feldblyum T."/>
            <person name="Hsiao J."/>
            <person name="Zismann V."/>
            <person name="Iobst S."/>
            <person name="de Vazeille A.R."/>
            <person name="Buell C.R."/>
            <person name="Ying K."/>
            <person name="Li Y."/>
            <person name="Lu T."/>
            <person name="Huang Y."/>
            <person name="Zhao Q."/>
            <person name="Feng Q."/>
            <person name="Zhang L."/>
            <person name="Zhu J."/>
            <person name="Weng Q."/>
            <person name="Mu J."/>
            <person name="Lu Y."/>
            <person name="Fan D."/>
            <person name="Liu Y."/>
            <person name="Guan J."/>
            <person name="Zhang Y."/>
            <person name="Yu S."/>
            <person name="Liu X."/>
            <person name="Zhang Y."/>
            <person name="Hong G."/>
            <person name="Han B."/>
            <person name="Choisne N."/>
            <person name="Demange N."/>
            <person name="Orjeda G."/>
            <person name="Samain S."/>
            <person name="Cattolico L."/>
            <person name="Pelletier E."/>
            <person name="Couloux A."/>
            <person name="Segurens B."/>
            <person name="Wincker P."/>
            <person name="D'Hont A."/>
            <person name="Scarpelli C."/>
            <person name="Weissenbach J."/>
            <person name="Salanoubat M."/>
            <person name="Quetier F."/>
            <person name="Yu Y."/>
            <person name="Kim H.R."/>
            <person name="Rambo T."/>
            <person name="Currie J."/>
            <person name="Collura K."/>
            <person name="Luo M."/>
            <person name="Yang T."/>
            <person name="Ammiraju J.S.S."/>
            <person name="Engler F."/>
            <person name="Soderlund C."/>
            <person name="Wing R.A."/>
            <person name="Palmer L.E."/>
            <person name="de la Bastide M."/>
            <person name="Spiegel L."/>
            <person name="Nascimento L."/>
            <person name="Zutavern T."/>
            <person name="O'Shaughnessy A."/>
            <person name="Dike S."/>
            <person name="Dedhia N."/>
            <person name="Preston R."/>
            <person name="Balija V."/>
            <person name="McCombie W.R."/>
            <person name="Chow T."/>
            <person name="Chen H."/>
            <person name="Chung M."/>
            <person name="Chen C."/>
            <person name="Shaw J."/>
            <person name="Wu H."/>
            <person name="Hsiao K."/>
            <person name="Chao Y."/>
            <person name="Chu M."/>
            <person name="Cheng C."/>
            <person name="Hour A."/>
            <person name="Lee P."/>
            <person name="Lin S."/>
            <person name="Lin Y."/>
            <person name="Liou J."/>
            <person name="Liu S."/>
            <person name="Hsing Y."/>
            <person name="Raghuvanshi S."/>
            <person name="Mohanty A."/>
            <person name="Bharti A.K."/>
            <person name="Gaur A."/>
            <person name="Gupta V."/>
            <person name="Kumar D."/>
            <person name="Ravi V."/>
            <person name="Vij S."/>
            <person name="Kapur A."/>
            <person name="Khurana P."/>
            <person name="Khurana P."/>
            <person name="Khurana J.P."/>
            <person name="Tyagi A.K."/>
            <person name="Gaikwad K."/>
            <person name="Singh A."/>
            <person name="Dalal V."/>
            <person name="Srivastava S."/>
            <person name="Dixit A."/>
            <person name="Pal A.K."/>
            <person name="Ghazi I.A."/>
            <person name="Yadav M."/>
            <person name="Pandit A."/>
            <person name="Bhargava A."/>
            <person name="Sureshbabu K."/>
            <person name="Batra K."/>
            <person name="Sharma T.R."/>
            <person name="Mohapatra T."/>
            <person name="Singh N.K."/>
            <person name="Messing J."/>
            <person name="Nelson A.B."/>
            <person name="Fuks G."/>
            <person name="Kavchok S."/>
            <person name="Keizer G."/>
            <person name="Linton E."/>
            <person name="Llaca V."/>
            <person name="Song R."/>
            <person name="Tanyolac B."/>
            <person name="Young S."/>
            <person name="Ho-Il K."/>
            <person name="Hahn J.H."/>
            <person name="Sangsakoo G."/>
            <person name="Vanavichit A."/>
            <person name="de Mattos Luiz.A.T."/>
            <person name="Zimmer P.D."/>
            <person name="Malone G."/>
            <person name="Dellagostin O."/>
            <person name="de Oliveira A.C."/>
            <person name="Bevan M."/>
            <person name="Bancroft I."/>
            <person name="Minx P."/>
            <person name="Cordum H."/>
            <person name="Wilson R."/>
            <person name="Cheng Z."/>
            <person name="Jin W."/>
            <person name="Jiang J."/>
            <person name="Leong S.A."/>
            <person name="Iwama H."/>
            <person name="Gojobori T."/>
            <person name="Itoh T."/>
            <person name="Niimura Y."/>
            <person name="Fujii Y."/>
            <person name="Habara T."/>
            <person name="Sakai H."/>
            <person name="Sato Y."/>
            <person name="Wilson G."/>
            <person name="Kumar K."/>
            <person name="McCouch S."/>
            <person name="Juretic N."/>
            <person name="Hoen D."/>
            <person name="Wright S."/>
            <person name="Bruskiewich R."/>
            <person name="Bureau T."/>
            <person name="Miyao A."/>
            <person name="Hirochika H."/>
            <person name="Nishikawa T."/>
            <person name="Kadowaki K."/>
            <person name="Sugiura M."/>
            <person name="Burr B."/>
            <person name="Sasaki T."/>
        </authorList>
    </citation>
    <scope>NUCLEOTIDE SEQUENCE [LARGE SCALE GENOMIC DNA]</scope>
    <source>
        <strain evidence="4">cv. Nipponbare</strain>
    </source>
</reference>
<evidence type="ECO:0000256" key="1">
    <source>
        <dbReference type="SAM" id="MobiDB-lite"/>
    </source>
</evidence>
<dbReference type="EMBL" id="CM000144">
    <property type="protein sequence ID" value="EEE67585.1"/>
    <property type="molecule type" value="Genomic_DNA"/>
</dbReference>
<feature type="region of interest" description="Disordered" evidence="1">
    <location>
        <begin position="1"/>
        <end position="121"/>
    </location>
</feature>
<dbReference type="EMBL" id="AP005198">
    <property type="protein sequence ID" value="BAC16496.1"/>
    <property type="molecule type" value="Genomic_DNA"/>
</dbReference>
<feature type="compositionally biased region" description="Low complexity" evidence="1">
    <location>
        <begin position="181"/>
        <end position="191"/>
    </location>
</feature>
<feature type="region of interest" description="Disordered" evidence="1">
    <location>
        <begin position="180"/>
        <end position="239"/>
    </location>
</feature>
<name>Q8H3A2_ORYSJ</name>
<proteinExistence type="predicted"/>
<reference evidence="3" key="3">
    <citation type="journal article" date="2005" name="PLoS Biol.">
        <title>The genomes of Oryza sativa: a history of duplications.</title>
        <authorList>
            <person name="Yu J."/>
            <person name="Wang J."/>
            <person name="Lin W."/>
            <person name="Li S."/>
            <person name="Li H."/>
            <person name="Zhou J."/>
            <person name="Ni P."/>
            <person name="Dong W."/>
            <person name="Hu S."/>
            <person name="Zeng C."/>
            <person name="Zhang J."/>
            <person name="Zhang Y."/>
            <person name="Li R."/>
            <person name="Xu Z."/>
            <person name="Li S."/>
            <person name="Li X."/>
            <person name="Zheng H."/>
            <person name="Cong L."/>
            <person name="Lin L."/>
            <person name="Yin J."/>
            <person name="Geng J."/>
            <person name="Li G."/>
            <person name="Shi J."/>
            <person name="Liu J."/>
            <person name="Lv H."/>
            <person name="Li J."/>
            <person name="Wang J."/>
            <person name="Deng Y."/>
            <person name="Ran L."/>
            <person name="Shi X."/>
            <person name="Wang X."/>
            <person name="Wu Q."/>
            <person name="Li C."/>
            <person name="Ren X."/>
            <person name="Wang J."/>
            <person name="Wang X."/>
            <person name="Li D."/>
            <person name="Liu D."/>
            <person name="Zhang X."/>
            <person name="Ji Z."/>
            <person name="Zhao W."/>
            <person name="Sun Y."/>
            <person name="Zhang Z."/>
            <person name="Bao J."/>
            <person name="Han Y."/>
            <person name="Dong L."/>
            <person name="Ji J."/>
            <person name="Chen P."/>
            <person name="Wu S."/>
            <person name="Liu J."/>
            <person name="Xiao Y."/>
            <person name="Bu D."/>
            <person name="Tan J."/>
            <person name="Yang L."/>
            <person name="Ye C."/>
            <person name="Zhang J."/>
            <person name="Xu J."/>
            <person name="Zhou Y."/>
            <person name="Yu Y."/>
            <person name="Zhang B."/>
            <person name="Zhuang S."/>
            <person name="Wei H."/>
            <person name="Liu B."/>
            <person name="Lei M."/>
            <person name="Yu H."/>
            <person name="Li Y."/>
            <person name="Xu H."/>
            <person name="Wei S."/>
            <person name="He X."/>
            <person name="Fang L."/>
            <person name="Zhang Z."/>
            <person name="Zhang Y."/>
            <person name="Huang X."/>
            <person name="Su Z."/>
            <person name="Tong W."/>
            <person name="Li J."/>
            <person name="Tong Z."/>
            <person name="Li S."/>
            <person name="Ye J."/>
            <person name="Wang L."/>
            <person name="Fang L."/>
            <person name="Lei T."/>
            <person name="Chen C."/>
            <person name="Chen H."/>
            <person name="Xu Z."/>
            <person name="Li H."/>
            <person name="Huang H."/>
            <person name="Zhang F."/>
            <person name="Xu H."/>
            <person name="Li N."/>
            <person name="Zhao C."/>
            <person name="Li S."/>
            <person name="Dong L."/>
            <person name="Huang Y."/>
            <person name="Li L."/>
            <person name="Xi Y."/>
            <person name="Qi Q."/>
            <person name="Li W."/>
            <person name="Zhang B."/>
            <person name="Hu W."/>
            <person name="Zhang Y."/>
            <person name="Tian X."/>
            <person name="Jiao Y."/>
            <person name="Liang X."/>
            <person name="Jin J."/>
            <person name="Gao L."/>
            <person name="Zheng W."/>
            <person name="Hao B."/>
            <person name="Liu S."/>
            <person name="Wang W."/>
            <person name="Yuan L."/>
            <person name="Cao M."/>
            <person name="McDermott J."/>
            <person name="Samudrala R."/>
            <person name="Wang J."/>
            <person name="Wong G.K."/>
            <person name="Yang H."/>
        </authorList>
    </citation>
    <scope>NUCLEOTIDE SEQUENCE [LARGE SCALE GENOMIC DNA]</scope>
</reference>
<feature type="compositionally biased region" description="Low complexity" evidence="1">
    <location>
        <begin position="1"/>
        <end position="23"/>
    </location>
</feature>
<protein>
    <submittedName>
        <fullName evidence="3">Uncharacterized protein</fullName>
    </submittedName>
</protein>